<dbReference type="AlphaFoldDB" id="A0A382N2V3"/>
<protein>
    <recommendedName>
        <fullName evidence="2">Sarcosine oxidase subunit gamma</fullName>
    </recommendedName>
</protein>
<accession>A0A382N2V3</accession>
<sequence length="141" mass="16204">MKNFFSEKLDIQKDIDFNLGEVLTNNSLWRLEPLKWWLVGSNIDVPENLGTSLELSHAFTSIVIDGEKSEHLLNRHLPLDLRVDNFPINSSSSSAIHHVSVKLFRYSKSEFRIFIPRGFALSIWEILLESAAQFGFEIKDS</sequence>
<evidence type="ECO:0008006" key="2">
    <source>
        <dbReference type="Google" id="ProtNLM"/>
    </source>
</evidence>
<dbReference type="Gene3D" id="3.30.1360.120">
    <property type="entry name" value="Probable tRNA modification gtpase trme, domain 1"/>
    <property type="match status" value="1"/>
</dbReference>
<proteinExistence type="predicted"/>
<organism evidence="1">
    <name type="scientific">marine metagenome</name>
    <dbReference type="NCBI Taxonomy" id="408172"/>
    <lineage>
        <taxon>unclassified sequences</taxon>
        <taxon>metagenomes</taxon>
        <taxon>ecological metagenomes</taxon>
    </lineage>
</organism>
<gene>
    <name evidence="1" type="ORF">METZ01_LOCUS307341</name>
</gene>
<evidence type="ECO:0000313" key="1">
    <source>
        <dbReference type="EMBL" id="SVC54487.1"/>
    </source>
</evidence>
<dbReference type="InterPro" id="IPR027266">
    <property type="entry name" value="TrmE/GcvT-like"/>
</dbReference>
<dbReference type="EMBL" id="UINC01097078">
    <property type="protein sequence ID" value="SVC54487.1"/>
    <property type="molecule type" value="Genomic_DNA"/>
</dbReference>
<name>A0A382N2V3_9ZZZZ</name>
<dbReference type="SUPFAM" id="SSF103025">
    <property type="entry name" value="Folate-binding domain"/>
    <property type="match status" value="1"/>
</dbReference>
<reference evidence="1" key="1">
    <citation type="submission" date="2018-05" db="EMBL/GenBank/DDBJ databases">
        <authorList>
            <person name="Lanie J.A."/>
            <person name="Ng W.-L."/>
            <person name="Kazmierczak K.M."/>
            <person name="Andrzejewski T.M."/>
            <person name="Davidsen T.M."/>
            <person name="Wayne K.J."/>
            <person name="Tettelin H."/>
            <person name="Glass J.I."/>
            <person name="Rusch D."/>
            <person name="Podicherti R."/>
            <person name="Tsui H.-C.T."/>
            <person name="Winkler M.E."/>
        </authorList>
    </citation>
    <scope>NUCLEOTIDE SEQUENCE</scope>
</reference>